<dbReference type="PANTHER" id="PTHR22714:SF7">
    <property type="entry name" value="SOLUTE-BINDING PROTEIN FAMILY 3_N-TERMINAL DOMAIN-CONTAINING PROTEIN"/>
    <property type="match status" value="1"/>
</dbReference>
<sequence length="395" mass="44950">MNPFNITKLRVLYSPFLPHVNYRCPKYLRIKPNVKCPYLGFSVDLLNIIAARLNLTIVPTLDHSIPGETDYGANINGKIVGILENVVNGTVDTIAMTYTNDHRFNSHFAFSRPVFFAAGRVLAIRQKEDFSGYFSFFKSYQQTAWIGIAVSLIVQCLFSVFVASAETKLRKKNPTHWSEVVWRMTRLQLLQPQTCQSTLVSGKLSILIFSLAQCAVIMGVLSSYLLSHIIKPSNPVQFSNLKEMVIAMKENRVHIIETHRTRVESEIKGIGKTLGINMTKVAGYNPIRISKNTKEALAMLREPGSVIIRYDDEDMYYQAVEDCDVITKEEVLPLTQSSFIFNKGFPLLPAINRVIREETLEIRRLQNKYKRNFKEKISCKAPAPQKTGKRTIKHI</sequence>
<dbReference type="EMBL" id="CAJFDI010000002">
    <property type="protein sequence ID" value="CAD5213626.1"/>
    <property type="molecule type" value="Genomic_DNA"/>
</dbReference>
<proteinExistence type="predicted"/>
<feature type="transmembrane region" description="Helical" evidence="1">
    <location>
        <begin position="144"/>
        <end position="163"/>
    </location>
</feature>
<keyword evidence="3" id="KW-1185">Reference proteome</keyword>
<dbReference type="EMBL" id="CAJFCV020000002">
    <property type="protein sequence ID" value="CAG9092933.1"/>
    <property type="molecule type" value="Genomic_DNA"/>
</dbReference>
<comment type="caution">
    <text evidence="2">The sequence shown here is derived from an EMBL/GenBank/DDBJ whole genome shotgun (WGS) entry which is preliminary data.</text>
</comment>
<dbReference type="OrthoDB" id="5815759at2759"/>
<dbReference type="PANTHER" id="PTHR22714">
    <property type="entry name" value="PROTEIN CBG02446-RELATED"/>
    <property type="match status" value="1"/>
</dbReference>
<evidence type="ECO:0000313" key="2">
    <source>
        <dbReference type="EMBL" id="CAD5213626.1"/>
    </source>
</evidence>
<organism evidence="2 3">
    <name type="scientific">Bursaphelenchus xylophilus</name>
    <name type="common">Pinewood nematode worm</name>
    <name type="synonym">Aphelenchoides xylophilus</name>
    <dbReference type="NCBI Taxonomy" id="6326"/>
    <lineage>
        <taxon>Eukaryota</taxon>
        <taxon>Metazoa</taxon>
        <taxon>Ecdysozoa</taxon>
        <taxon>Nematoda</taxon>
        <taxon>Chromadorea</taxon>
        <taxon>Rhabditida</taxon>
        <taxon>Tylenchina</taxon>
        <taxon>Tylenchomorpha</taxon>
        <taxon>Aphelenchoidea</taxon>
        <taxon>Aphelenchoididae</taxon>
        <taxon>Bursaphelenchus</taxon>
    </lineage>
</organism>
<dbReference type="InterPro" id="IPR040128">
    <property type="entry name" value="T25E4.2-like"/>
</dbReference>
<dbReference type="SUPFAM" id="SSF53850">
    <property type="entry name" value="Periplasmic binding protein-like II"/>
    <property type="match status" value="1"/>
</dbReference>
<accession>A0A811KBJ8</accession>
<dbReference type="Proteomes" id="UP000582659">
    <property type="component" value="Unassembled WGS sequence"/>
</dbReference>
<keyword evidence="1" id="KW-1133">Transmembrane helix</keyword>
<protein>
    <submittedName>
        <fullName evidence="2">(pine wood nematode) hypothetical protein</fullName>
    </submittedName>
</protein>
<keyword evidence="1" id="KW-0472">Membrane</keyword>
<evidence type="ECO:0000256" key="1">
    <source>
        <dbReference type="SAM" id="Phobius"/>
    </source>
</evidence>
<dbReference type="AlphaFoldDB" id="A0A811KBJ8"/>
<reference evidence="2" key="1">
    <citation type="submission" date="2020-09" db="EMBL/GenBank/DDBJ databases">
        <authorList>
            <person name="Kikuchi T."/>
        </authorList>
    </citation>
    <scope>NUCLEOTIDE SEQUENCE</scope>
    <source>
        <strain evidence="2">Ka4C1</strain>
    </source>
</reference>
<keyword evidence="1" id="KW-0812">Transmembrane</keyword>
<gene>
    <name evidence="2" type="ORF">BXYJ_LOCUS3124</name>
</gene>
<evidence type="ECO:0000313" key="3">
    <source>
        <dbReference type="Proteomes" id="UP000659654"/>
    </source>
</evidence>
<dbReference type="Proteomes" id="UP000659654">
    <property type="component" value="Unassembled WGS sequence"/>
</dbReference>
<name>A0A811KBJ8_BURXY</name>
<dbReference type="Gene3D" id="3.40.190.10">
    <property type="entry name" value="Periplasmic binding protein-like II"/>
    <property type="match status" value="1"/>
</dbReference>
<feature type="transmembrane region" description="Helical" evidence="1">
    <location>
        <begin position="206"/>
        <end position="226"/>
    </location>
</feature>